<evidence type="ECO:0000313" key="2">
    <source>
        <dbReference type="Proteomes" id="UP000699462"/>
    </source>
</evidence>
<dbReference type="AlphaFoldDB" id="A0A8T0DAI9"/>
<organism evidence="1 2">
    <name type="scientific">Paragonimus westermani</name>
    <dbReference type="NCBI Taxonomy" id="34504"/>
    <lineage>
        <taxon>Eukaryota</taxon>
        <taxon>Metazoa</taxon>
        <taxon>Spiralia</taxon>
        <taxon>Lophotrochozoa</taxon>
        <taxon>Platyhelminthes</taxon>
        <taxon>Trematoda</taxon>
        <taxon>Digenea</taxon>
        <taxon>Plagiorchiida</taxon>
        <taxon>Troglotremata</taxon>
        <taxon>Troglotrematidae</taxon>
        <taxon>Paragonimus</taxon>
    </lineage>
</organism>
<name>A0A8T0DAI9_9TREM</name>
<protein>
    <submittedName>
        <fullName evidence="1">Uncharacterized protein</fullName>
    </submittedName>
</protein>
<sequence length="41" mass="4359">MSGHVESMYNKLDWLSTTICPPPLATICTELVAPVGLDVVG</sequence>
<gene>
    <name evidence="1" type="ORF">P879_05083</name>
</gene>
<reference evidence="1 2" key="1">
    <citation type="submission" date="2019-07" db="EMBL/GenBank/DDBJ databases">
        <title>Annotation for the trematode Paragonimus westermani.</title>
        <authorList>
            <person name="Choi Y.-J."/>
        </authorList>
    </citation>
    <scope>NUCLEOTIDE SEQUENCE [LARGE SCALE GENOMIC DNA]</scope>
    <source>
        <strain evidence="1">180907_Pwestermani</strain>
    </source>
</reference>
<dbReference type="Proteomes" id="UP000699462">
    <property type="component" value="Unassembled WGS sequence"/>
</dbReference>
<comment type="caution">
    <text evidence="1">The sequence shown here is derived from an EMBL/GenBank/DDBJ whole genome shotgun (WGS) entry which is preliminary data.</text>
</comment>
<proteinExistence type="predicted"/>
<keyword evidence="2" id="KW-1185">Reference proteome</keyword>
<dbReference type="EMBL" id="JTDF01008626">
    <property type="protein sequence ID" value="KAF8564462.1"/>
    <property type="molecule type" value="Genomic_DNA"/>
</dbReference>
<evidence type="ECO:0000313" key="1">
    <source>
        <dbReference type="EMBL" id="KAF8564462.1"/>
    </source>
</evidence>
<accession>A0A8T0DAI9</accession>